<proteinExistence type="predicted"/>
<name>A0ABV5ZRG0_9PSEU</name>
<reference evidence="1 2" key="1">
    <citation type="submission" date="2024-09" db="EMBL/GenBank/DDBJ databases">
        <authorList>
            <person name="Sun Q."/>
            <person name="Mori K."/>
        </authorList>
    </citation>
    <scope>NUCLEOTIDE SEQUENCE [LARGE SCALE GENOMIC DNA]</scope>
    <source>
        <strain evidence="1 2">TBRC 7907</strain>
    </source>
</reference>
<evidence type="ECO:0000313" key="1">
    <source>
        <dbReference type="EMBL" id="MFB9903474.1"/>
    </source>
</evidence>
<dbReference type="EMBL" id="JBHLZU010000005">
    <property type="protein sequence ID" value="MFB9903474.1"/>
    <property type="molecule type" value="Genomic_DNA"/>
</dbReference>
<evidence type="ECO:0000313" key="2">
    <source>
        <dbReference type="Proteomes" id="UP001589693"/>
    </source>
</evidence>
<organism evidence="1 2">
    <name type="scientific">Allokutzneria oryzae</name>
    <dbReference type="NCBI Taxonomy" id="1378989"/>
    <lineage>
        <taxon>Bacteria</taxon>
        <taxon>Bacillati</taxon>
        <taxon>Actinomycetota</taxon>
        <taxon>Actinomycetes</taxon>
        <taxon>Pseudonocardiales</taxon>
        <taxon>Pseudonocardiaceae</taxon>
        <taxon>Allokutzneria</taxon>
    </lineage>
</organism>
<dbReference type="RefSeq" id="WP_377850619.1">
    <property type="nucleotide sequence ID" value="NZ_JBHLZU010000005.1"/>
</dbReference>
<protein>
    <submittedName>
        <fullName evidence="1">Uncharacterized protein</fullName>
    </submittedName>
</protein>
<comment type="caution">
    <text evidence="1">The sequence shown here is derived from an EMBL/GenBank/DDBJ whole genome shotgun (WGS) entry which is preliminary data.</text>
</comment>
<sequence>MRPRVGVLRVGGGVDADALVRGIGPNEGPWGSLGAEMATLRDLGRVGDGGRTWTGTR</sequence>
<dbReference type="Proteomes" id="UP001589693">
    <property type="component" value="Unassembled WGS sequence"/>
</dbReference>
<accession>A0ABV5ZRG0</accession>
<gene>
    <name evidence="1" type="ORF">ACFFQA_05935</name>
</gene>
<keyword evidence="2" id="KW-1185">Reference proteome</keyword>